<gene>
    <name evidence="1" type="ORF">C1631_022795</name>
</gene>
<protein>
    <submittedName>
        <fullName evidence="1">Uncharacterized protein</fullName>
    </submittedName>
</protein>
<keyword evidence="2" id="KW-1185">Reference proteome</keyword>
<evidence type="ECO:0000313" key="2">
    <source>
        <dbReference type="Proteomes" id="UP000236594"/>
    </source>
</evidence>
<accession>A0A316WPH8</accession>
<sequence length="116" mass="13164">MKTNKVNLDQNILLAPTGTGKPNKTKENLISFLQDYHSLIVNDSLEEKAEEKLTGAFFSKFSFNENFAFKLIYQAVVLKGVWIDILGNFINCLKELSYNKAVTLSEMDIKNKGEKI</sequence>
<comment type="caution">
    <text evidence="1">The sequence shown here is derived from an EMBL/GenBank/DDBJ whole genome shotgun (WGS) entry which is preliminary data.</text>
</comment>
<name>A0A316WPH8_9FLAO</name>
<evidence type="ECO:0000313" key="1">
    <source>
        <dbReference type="EMBL" id="PWN62396.1"/>
    </source>
</evidence>
<dbReference type="AlphaFoldDB" id="A0A316WPH8"/>
<organism evidence="1 2">
    <name type="scientific">Chryseobacterium phosphatilyticum</name>
    <dbReference type="NCBI Taxonomy" id="475075"/>
    <lineage>
        <taxon>Bacteria</taxon>
        <taxon>Pseudomonadati</taxon>
        <taxon>Bacteroidota</taxon>
        <taxon>Flavobacteriia</taxon>
        <taxon>Flavobacteriales</taxon>
        <taxon>Weeksellaceae</taxon>
        <taxon>Chryseobacterium group</taxon>
        <taxon>Chryseobacterium</taxon>
    </lineage>
</organism>
<reference evidence="1 2" key="1">
    <citation type="submission" date="2018-04" db="EMBL/GenBank/DDBJ databases">
        <title>Draft Genome Sequence of Phosphate-Solubilizing Chryseobacterium sp. ISE14 that is a Biocontrol and Plant Growth-Promoting Rhizobacterium Isolated from Cucumber.</title>
        <authorList>
            <person name="Jeong J.-J."/>
            <person name="Sang M.K."/>
            <person name="Choi I.-G."/>
            <person name="Kim K.D."/>
        </authorList>
    </citation>
    <scope>NUCLEOTIDE SEQUENCE [LARGE SCALE GENOMIC DNA]</scope>
    <source>
        <strain evidence="1 2">ISE14</strain>
    </source>
</reference>
<dbReference type="EMBL" id="PPED02000009">
    <property type="protein sequence ID" value="PWN62396.1"/>
    <property type="molecule type" value="Genomic_DNA"/>
</dbReference>
<proteinExistence type="predicted"/>
<dbReference type="RefSeq" id="WP_109714385.1">
    <property type="nucleotide sequence ID" value="NZ_PPED02000009.1"/>
</dbReference>
<dbReference type="Proteomes" id="UP000236594">
    <property type="component" value="Unassembled WGS sequence"/>
</dbReference>